<reference evidence="5" key="2">
    <citation type="submission" date="2023-05" db="EMBL/GenBank/DDBJ databases">
        <authorList>
            <consortium name="Lawrence Berkeley National Laboratory"/>
            <person name="Steindorff A."/>
            <person name="Hensen N."/>
            <person name="Bonometti L."/>
            <person name="Westerberg I."/>
            <person name="Brannstrom I.O."/>
            <person name="Guillou S."/>
            <person name="Cros-Aarteil S."/>
            <person name="Calhoun S."/>
            <person name="Haridas S."/>
            <person name="Kuo A."/>
            <person name="Mondo S."/>
            <person name="Pangilinan J."/>
            <person name="Riley R."/>
            <person name="Labutti K."/>
            <person name="Andreopoulos B."/>
            <person name="Lipzen A."/>
            <person name="Chen C."/>
            <person name="Yanf M."/>
            <person name="Daum C."/>
            <person name="Ng V."/>
            <person name="Clum A."/>
            <person name="Ohm R."/>
            <person name="Martin F."/>
            <person name="Silar P."/>
            <person name="Natvig D."/>
            <person name="Lalanne C."/>
            <person name="Gautier V."/>
            <person name="Ament-Velasquez S.L."/>
            <person name="Kruys A."/>
            <person name="Hutchinson M.I."/>
            <person name="Powell A.J."/>
            <person name="Barry K."/>
            <person name="Miller A.N."/>
            <person name="Grigoriev I.V."/>
            <person name="Debuchy R."/>
            <person name="Gladieux P."/>
            <person name="Thoren M.H."/>
            <person name="Johannesson H."/>
        </authorList>
    </citation>
    <scope>NUCLEOTIDE SEQUENCE</scope>
    <source>
        <strain evidence="5">CBS 359.72</strain>
    </source>
</reference>
<keyword evidence="2" id="KW-1133">Transmembrane helix</keyword>
<evidence type="ECO:0000259" key="4">
    <source>
        <dbReference type="Pfam" id="PF24854"/>
    </source>
</evidence>
<sequence>MLLKPLTIAAGLLALPAAKAFLIPPEVSDADIQIANTIDAIHPHVDTNQVVPVDVECPGCPVLLRGRRGKAIQLKIDRPSHLSLAFVIDNQPDYDRLLVNGFELYPSTSLLTSTLWAPQFVDREHKEKDERHHHEGGRRKFRHHKFRPQPQRLGFGLRVSPQKTDTDGQFELVELELQIVEVGPAFVDGVPSITVKLIKDREGRLLMTQIEKSRPDTPAALPSSAGAEECTTTLCEWLAIAREKFNKLKGFGHCHGAVEDASASDEVPAHHQPQHAGADDHWRTTYQERHWGKLFKHMASHILLPVLIGIVAGVSVSLIGMVVGTVLVSLWRALFRRRSSSAGHRRRRSSHTHRHRVSRKESALAEDEKAGLMEYQDVPPSYEEAETVETSQV</sequence>
<keyword evidence="3" id="KW-0732">Signal</keyword>
<dbReference type="Proteomes" id="UP001303647">
    <property type="component" value="Unassembled WGS sequence"/>
</dbReference>
<evidence type="ECO:0000256" key="2">
    <source>
        <dbReference type="SAM" id="Phobius"/>
    </source>
</evidence>
<accession>A0AAN7CXQ0</accession>
<feature type="compositionally biased region" description="Basic residues" evidence="1">
    <location>
        <begin position="341"/>
        <end position="358"/>
    </location>
</feature>
<feature type="chain" id="PRO_5042876464" description="DUF7728 domain-containing protein" evidence="3">
    <location>
        <begin position="21"/>
        <end position="393"/>
    </location>
</feature>
<keyword evidence="2" id="KW-0472">Membrane</keyword>
<dbReference type="Pfam" id="PF24854">
    <property type="entry name" value="DUF7728"/>
    <property type="match status" value="1"/>
</dbReference>
<keyword evidence="6" id="KW-1185">Reference proteome</keyword>
<name>A0AAN7CXQ0_9PEZI</name>
<evidence type="ECO:0000313" key="6">
    <source>
        <dbReference type="Proteomes" id="UP001303647"/>
    </source>
</evidence>
<evidence type="ECO:0000256" key="1">
    <source>
        <dbReference type="SAM" id="MobiDB-lite"/>
    </source>
</evidence>
<evidence type="ECO:0000256" key="3">
    <source>
        <dbReference type="SAM" id="SignalP"/>
    </source>
</evidence>
<feature type="compositionally biased region" description="Basic and acidic residues" evidence="1">
    <location>
        <begin position="359"/>
        <end position="371"/>
    </location>
</feature>
<keyword evidence="2" id="KW-0812">Transmembrane</keyword>
<evidence type="ECO:0000313" key="5">
    <source>
        <dbReference type="EMBL" id="KAK4248828.1"/>
    </source>
</evidence>
<reference evidence="5" key="1">
    <citation type="journal article" date="2023" name="Mol. Phylogenet. Evol.">
        <title>Genome-scale phylogeny and comparative genomics of the fungal order Sordariales.</title>
        <authorList>
            <person name="Hensen N."/>
            <person name="Bonometti L."/>
            <person name="Westerberg I."/>
            <person name="Brannstrom I.O."/>
            <person name="Guillou S."/>
            <person name="Cros-Aarteil S."/>
            <person name="Calhoun S."/>
            <person name="Haridas S."/>
            <person name="Kuo A."/>
            <person name="Mondo S."/>
            <person name="Pangilinan J."/>
            <person name="Riley R."/>
            <person name="LaButti K."/>
            <person name="Andreopoulos B."/>
            <person name="Lipzen A."/>
            <person name="Chen C."/>
            <person name="Yan M."/>
            <person name="Daum C."/>
            <person name="Ng V."/>
            <person name="Clum A."/>
            <person name="Steindorff A."/>
            <person name="Ohm R.A."/>
            <person name="Martin F."/>
            <person name="Silar P."/>
            <person name="Natvig D.O."/>
            <person name="Lalanne C."/>
            <person name="Gautier V."/>
            <person name="Ament-Velasquez S.L."/>
            <person name="Kruys A."/>
            <person name="Hutchinson M.I."/>
            <person name="Powell A.J."/>
            <person name="Barry K."/>
            <person name="Miller A.N."/>
            <person name="Grigoriev I.V."/>
            <person name="Debuchy R."/>
            <person name="Gladieux P."/>
            <person name="Hiltunen Thoren M."/>
            <person name="Johannesson H."/>
        </authorList>
    </citation>
    <scope>NUCLEOTIDE SEQUENCE</scope>
    <source>
        <strain evidence="5">CBS 359.72</strain>
    </source>
</reference>
<gene>
    <name evidence="5" type="ORF">C7999DRAFT_13243</name>
</gene>
<dbReference type="PANTHER" id="PTHR40622:SF1">
    <property type="match status" value="1"/>
</dbReference>
<proteinExistence type="predicted"/>
<comment type="caution">
    <text evidence="5">The sequence shown here is derived from an EMBL/GenBank/DDBJ whole genome shotgun (WGS) entry which is preliminary data.</text>
</comment>
<protein>
    <recommendedName>
        <fullName evidence="4">DUF7728 domain-containing protein</fullName>
    </recommendedName>
</protein>
<feature type="signal peptide" evidence="3">
    <location>
        <begin position="1"/>
        <end position="20"/>
    </location>
</feature>
<dbReference type="PANTHER" id="PTHR40622">
    <property type="match status" value="1"/>
</dbReference>
<organism evidence="5 6">
    <name type="scientific">Corynascus novoguineensis</name>
    <dbReference type="NCBI Taxonomy" id="1126955"/>
    <lineage>
        <taxon>Eukaryota</taxon>
        <taxon>Fungi</taxon>
        <taxon>Dikarya</taxon>
        <taxon>Ascomycota</taxon>
        <taxon>Pezizomycotina</taxon>
        <taxon>Sordariomycetes</taxon>
        <taxon>Sordariomycetidae</taxon>
        <taxon>Sordariales</taxon>
        <taxon>Chaetomiaceae</taxon>
        <taxon>Corynascus</taxon>
    </lineage>
</organism>
<feature type="region of interest" description="Disordered" evidence="1">
    <location>
        <begin position="341"/>
        <end position="393"/>
    </location>
</feature>
<feature type="transmembrane region" description="Helical" evidence="2">
    <location>
        <begin position="302"/>
        <end position="331"/>
    </location>
</feature>
<feature type="domain" description="DUF7728" evidence="4">
    <location>
        <begin position="53"/>
        <end position="214"/>
    </location>
</feature>
<dbReference type="InterPro" id="IPR056145">
    <property type="entry name" value="DUF7728"/>
</dbReference>
<dbReference type="AlphaFoldDB" id="A0AAN7CXQ0"/>
<dbReference type="EMBL" id="MU857631">
    <property type="protein sequence ID" value="KAK4248828.1"/>
    <property type="molecule type" value="Genomic_DNA"/>
</dbReference>